<keyword evidence="1" id="KW-0694">RNA-binding</keyword>
<dbReference type="GO" id="GO:0030422">
    <property type="term" value="P:siRNA processing"/>
    <property type="evidence" value="ECO:0007669"/>
    <property type="project" value="TreeGrafter"/>
</dbReference>
<dbReference type="EC" id="2.7.7.48" evidence="1"/>
<dbReference type="PANTHER" id="PTHR23079">
    <property type="entry name" value="RNA-DEPENDENT RNA POLYMERASE"/>
    <property type="match status" value="1"/>
</dbReference>
<organism evidence="4 5">
    <name type="scientific">Glutinoglossum americanum</name>
    <dbReference type="NCBI Taxonomy" id="1670608"/>
    <lineage>
        <taxon>Eukaryota</taxon>
        <taxon>Fungi</taxon>
        <taxon>Dikarya</taxon>
        <taxon>Ascomycota</taxon>
        <taxon>Pezizomycotina</taxon>
        <taxon>Geoglossomycetes</taxon>
        <taxon>Geoglossales</taxon>
        <taxon>Geoglossaceae</taxon>
        <taxon>Glutinoglossum</taxon>
    </lineage>
</organism>
<dbReference type="Proteomes" id="UP000698800">
    <property type="component" value="Unassembled WGS sequence"/>
</dbReference>
<sequence>MEIFVYNIPYQVSEKRLDKFFRRYLAECSIQAYHCQKLRGKGWATLTVGDKNLGQKFLSLHEKGPGSQNAKVQLVLMNRHIYCKTSNKQPDGYLVESLQKEEADNQKKIKTKKPAVERAGQPERKFDFHTLSCGLWDYARSDPVFLSHSEDHRNGAVMFGVKSMTLLLHPMSLILPTCRLDIPYSSVNAITTGGRSDPTITLTLLEAPRMFENTDTSLLDIFGRLSLQSQPRNFIRKRVTSISSAHESIVNSCLVYRVTLLDPCSVNHVHTLLKKGYEMPQGISWLTMATIPVYSFSEGMSRLNLALCQEYQKLPFGLKFQIQKLAQNGYLPPMKVVSLLPELSLMASRSGDTVIVRTVQRLFYQIPFAGPGTEAVQLTVESLIGALRDNEKACKRESSYMQNPAEKHQHIALIHTARVTPAGTYLFGPVPETKNRVLRKYSDHADCFLRVSFLDEDGETIRFDRHASLEDVFHVRFKKVLGAGITIAGRVFEFLGFSHSSLRSQTCWFMAPFMHEGVQYHARQVIEKLGDFSQFRSPAKCAARIGQAFSDTFSTVHIPASAVREIPDVERLGRNFSDGVGTISPAVLQRIWNGYALSRELKPTLFQIRFAGAKGMLSLDDRLDGDVLNLRPSMVKFVSEASDIEICGAAFRPLPLYLNRQTIKILEDLGVEDDVFLSLQADAVDKLRRTIQSPINAASFLERNTIGKAAQLPWLIKKLNDLQLPFQEDRFIRRVVELAVLFQLRELKHRSRILVEEGYTLYGIMDETNILQEGQIFCVVETEEGGRSVIVGNVTITRAPALHPGDIQVATAVNVPADSPLNALHNCVVFSQRGRRDLPSQLSGGDLDGDLYNVIIHPGLRPKRTHQPADYPRVSPFDLGETVQRHHMTDFFIQFMENDQLGRIATLHQTLADQRMEGTLNPDCLTLASMHSDAVDFSKSGIPVDMKNCPKYNMCRPDFMATGPRVKIDKDIQLDDIELAAGDGEEDIISDLDPDGKGYRYYESKKVLGKLYRAIDERAFLAELQEQSERLSDTGASRKAIMQRLWDYVQRVTDLIQWRHHQDRARDIKDIYGDCLNDTRIQYSTHPLRRLSELEIFVGTIIGKTGIPNKRQRDISTDMKEKFDQDVSFIIDYIINDNEDGIGDGESLERSIACFAVAMEDGVPGEGTGALESFKYIAAAVCLKEVEKFQGWSSTFGTNF</sequence>
<dbReference type="PANTHER" id="PTHR23079:SF17">
    <property type="entry name" value="RNA-DEPENDENT RNA POLYMERASE"/>
    <property type="match status" value="1"/>
</dbReference>
<evidence type="ECO:0000259" key="2">
    <source>
        <dbReference type="Pfam" id="PF05183"/>
    </source>
</evidence>
<evidence type="ECO:0000313" key="4">
    <source>
        <dbReference type="EMBL" id="KAH0536953.1"/>
    </source>
</evidence>
<name>A0A9P8I3X5_9PEZI</name>
<proteinExistence type="inferred from homology"/>
<evidence type="ECO:0000259" key="3">
    <source>
        <dbReference type="Pfam" id="PF25358"/>
    </source>
</evidence>
<dbReference type="AlphaFoldDB" id="A0A9P8I3X5"/>
<evidence type="ECO:0000256" key="1">
    <source>
        <dbReference type="RuleBase" id="RU363098"/>
    </source>
</evidence>
<gene>
    <name evidence="4" type="ORF">FGG08_006218</name>
</gene>
<comment type="similarity">
    <text evidence="1">Belongs to the RdRP family.</text>
</comment>
<dbReference type="InterPro" id="IPR057596">
    <property type="entry name" value="RDRP_core"/>
</dbReference>
<feature type="domain" description="RDRP core" evidence="2">
    <location>
        <begin position="419"/>
        <end position="1015"/>
    </location>
</feature>
<dbReference type="GO" id="GO:0031380">
    <property type="term" value="C:nuclear RNA-directed RNA polymerase complex"/>
    <property type="evidence" value="ECO:0007669"/>
    <property type="project" value="TreeGrafter"/>
</dbReference>
<keyword evidence="1" id="KW-0696">RNA-directed RNA polymerase</keyword>
<reference evidence="4" key="1">
    <citation type="submission" date="2021-03" db="EMBL/GenBank/DDBJ databases">
        <title>Comparative genomics and phylogenomic investigation of the class Geoglossomycetes provide insights into ecological specialization and systematics.</title>
        <authorList>
            <person name="Melie T."/>
            <person name="Pirro S."/>
            <person name="Miller A.N."/>
            <person name="Quandt A."/>
        </authorList>
    </citation>
    <scope>NUCLEOTIDE SEQUENCE</scope>
    <source>
        <strain evidence="4">GBOQ0MN5Z8</strain>
    </source>
</reference>
<dbReference type="GO" id="GO:0003968">
    <property type="term" value="F:RNA-directed RNA polymerase activity"/>
    <property type="evidence" value="ECO:0007669"/>
    <property type="project" value="UniProtKB-KW"/>
</dbReference>
<dbReference type="Pfam" id="PF25358">
    <property type="entry name" value="PH_fung_RdRP"/>
    <property type="match status" value="1"/>
</dbReference>
<dbReference type="EMBL" id="JAGHQL010000171">
    <property type="protein sequence ID" value="KAH0536953.1"/>
    <property type="molecule type" value="Genomic_DNA"/>
</dbReference>
<comment type="catalytic activity">
    <reaction evidence="1">
        <text>RNA(n) + a ribonucleoside 5'-triphosphate = RNA(n+1) + diphosphate</text>
        <dbReference type="Rhea" id="RHEA:21248"/>
        <dbReference type="Rhea" id="RHEA-COMP:14527"/>
        <dbReference type="Rhea" id="RHEA-COMP:17342"/>
        <dbReference type="ChEBI" id="CHEBI:33019"/>
        <dbReference type="ChEBI" id="CHEBI:61557"/>
        <dbReference type="ChEBI" id="CHEBI:140395"/>
        <dbReference type="EC" id="2.7.7.48"/>
    </reaction>
</comment>
<dbReference type="OrthoDB" id="6513042at2759"/>
<dbReference type="InterPro" id="IPR007855">
    <property type="entry name" value="RDRP"/>
</dbReference>
<dbReference type="Pfam" id="PF05183">
    <property type="entry name" value="RdRP"/>
    <property type="match status" value="1"/>
</dbReference>
<accession>A0A9P8I3X5</accession>
<keyword evidence="1" id="KW-0808">Transferase</keyword>
<protein>
    <recommendedName>
        <fullName evidence="1">RNA-dependent RNA polymerase</fullName>
        <ecNumber evidence="1">2.7.7.48</ecNumber>
    </recommendedName>
</protein>
<dbReference type="GO" id="GO:0003723">
    <property type="term" value="F:RNA binding"/>
    <property type="evidence" value="ECO:0007669"/>
    <property type="project" value="UniProtKB-KW"/>
</dbReference>
<dbReference type="InterPro" id="IPR057503">
    <property type="entry name" value="PH_RdRP"/>
</dbReference>
<feature type="domain" description="RdRP-like PH" evidence="3">
    <location>
        <begin position="124"/>
        <end position="290"/>
    </location>
</feature>
<evidence type="ECO:0000313" key="5">
    <source>
        <dbReference type="Proteomes" id="UP000698800"/>
    </source>
</evidence>
<comment type="caution">
    <text evidence="4">The sequence shown here is derived from an EMBL/GenBank/DDBJ whole genome shotgun (WGS) entry which is preliminary data.</text>
</comment>
<keyword evidence="5" id="KW-1185">Reference proteome</keyword>
<keyword evidence="1" id="KW-0548">Nucleotidyltransferase</keyword>